<proteinExistence type="predicted"/>
<feature type="compositionally biased region" description="Polar residues" evidence="1">
    <location>
        <begin position="251"/>
        <end position="261"/>
    </location>
</feature>
<sequence length="272" mass="30377">MAFVSPGYSSALHELLPSKVLRIAPRILAFVLQASGFSSLCHTTDCVRKGPSAFLYQVGKPRFSCLRRPTPLSPPYLFPIWSNYLHHRRLLRLGSRAGPTELPEAEGGSRALKASPDRVQGPFGNPQEPTTPLLQLLSFASARRGALQIDWETLAWPSLFHWSDRLAEHLCYHRLIILSPALLLQLTKSWAQLRPRLARRAPVSVRGSYLLQSNLERNFLDNYPAPVHTPYSVPYSVLLPQTGRSLKGSKPNHQSTTNQPTRDGVPGDHLNL</sequence>
<organism evidence="2 3">
    <name type="scientific">Colletotrichum fioriniae PJ7</name>
    <dbReference type="NCBI Taxonomy" id="1445577"/>
    <lineage>
        <taxon>Eukaryota</taxon>
        <taxon>Fungi</taxon>
        <taxon>Dikarya</taxon>
        <taxon>Ascomycota</taxon>
        <taxon>Pezizomycotina</taxon>
        <taxon>Sordariomycetes</taxon>
        <taxon>Hypocreomycetidae</taxon>
        <taxon>Glomerellales</taxon>
        <taxon>Glomerellaceae</taxon>
        <taxon>Colletotrichum</taxon>
        <taxon>Colletotrichum acutatum species complex</taxon>
    </lineage>
</organism>
<evidence type="ECO:0000313" key="2">
    <source>
        <dbReference type="EMBL" id="EXF85097.1"/>
    </source>
</evidence>
<comment type="caution">
    <text evidence="2">The sequence shown here is derived from an EMBL/GenBank/DDBJ whole genome shotgun (WGS) entry which is preliminary data.</text>
</comment>
<name>A0A010QXZ6_9PEZI</name>
<dbReference type="Proteomes" id="UP000020467">
    <property type="component" value="Unassembled WGS sequence"/>
</dbReference>
<feature type="region of interest" description="Disordered" evidence="1">
    <location>
        <begin position="99"/>
        <end position="129"/>
    </location>
</feature>
<keyword evidence="3" id="KW-1185">Reference proteome</keyword>
<dbReference type="EMBL" id="JARH01000126">
    <property type="protein sequence ID" value="EXF85097.1"/>
    <property type="molecule type" value="Genomic_DNA"/>
</dbReference>
<protein>
    <submittedName>
        <fullName evidence="2">Uncharacterized protein</fullName>
    </submittedName>
</protein>
<evidence type="ECO:0000313" key="3">
    <source>
        <dbReference type="Proteomes" id="UP000020467"/>
    </source>
</evidence>
<reference evidence="2 3" key="1">
    <citation type="submission" date="2014-02" db="EMBL/GenBank/DDBJ databases">
        <title>The genome sequence of Colletotrichum fioriniae PJ7.</title>
        <authorList>
            <person name="Baroncelli R."/>
            <person name="Thon M.R."/>
        </authorList>
    </citation>
    <scope>NUCLEOTIDE SEQUENCE [LARGE SCALE GENOMIC DNA]</scope>
    <source>
        <strain evidence="2 3">PJ7</strain>
    </source>
</reference>
<evidence type="ECO:0000256" key="1">
    <source>
        <dbReference type="SAM" id="MobiDB-lite"/>
    </source>
</evidence>
<dbReference type="KEGG" id="cfj:CFIO01_10058"/>
<accession>A0A010QXZ6</accession>
<gene>
    <name evidence="2" type="ORF">CFIO01_10058</name>
</gene>
<feature type="region of interest" description="Disordered" evidence="1">
    <location>
        <begin position="244"/>
        <end position="272"/>
    </location>
</feature>
<dbReference type="AlphaFoldDB" id="A0A010QXZ6"/>
<dbReference type="HOGENOM" id="CLU_1023109_0_0_1"/>